<dbReference type="AlphaFoldDB" id="A0A807LCZ0"/>
<sequence>MGGADKTACVLEMVTYGVILFQPLITSESGLCHAVSGYIDGNQRKSSDAAVQYIYTENSYEPLARVDSHGKHTETFWYHTARNRGINMKKINNSYISMLWQVLSEDPNMDASLVGLSLSNEKSLSLAFRELIKPSYDNFPNFIKDRCKNSLAYAINFYDEKPLSRLYESAIPLFDPPNNMSMKQFYVAAWECLFPGESCLINNPEEYVEISFNDLYTK</sequence>
<protein>
    <submittedName>
        <fullName evidence="1">Uncharacterized protein</fullName>
    </submittedName>
</protein>
<proteinExistence type="predicted"/>
<dbReference type="Proteomes" id="UP000187148">
    <property type="component" value="Chromosome"/>
</dbReference>
<evidence type="ECO:0000313" key="1">
    <source>
        <dbReference type="EMBL" id="APZ05197.1"/>
    </source>
</evidence>
<dbReference type="KEGG" id="kco:BWI95_09090"/>
<evidence type="ECO:0000313" key="2">
    <source>
        <dbReference type="Proteomes" id="UP000187148"/>
    </source>
</evidence>
<keyword evidence="2" id="KW-1185">Reference proteome</keyword>
<organism evidence="1 2">
    <name type="scientific">Kosakonia cowanii JCM 10956 = DSM 18146</name>
    <dbReference type="NCBI Taxonomy" id="1300165"/>
    <lineage>
        <taxon>Bacteria</taxon>
        <taxon>Pseudomonadati</taxon>
        <taxon>Pseudomonadota</taxon>
        <taxon>Gammaproteobacteria</taxon>
        <taxon>Enterobacterales</taxon>
        <taxon>Enterobacteriaceae</taxon>
        <taxon>Kosakonia</taxon>
    </lineage>
</organism>
<accession>A0A807LCZ0</accession>
<name>A0A807LCZ0_9ENTR</name>
<dbReference type="EMBL" id="CP019445">
    <property type="protein sequence ID" value="APZ05197.1"/>
    <property type="molecule type" value="Genomic_DNA"/>
</dbReference>
<gene>
    <name evidence="1" type="ORF">BWI95_09090</name>
</gene>
<reference evidence="1 2" key="1">
    <citation type="submission" date="2017-01" db="EMBL/GenBank/DDBJ databases">
        <authorList>
            <person name="Cao J.-M."/>
        </authorList>
    </citation>
    <scope>NUCLEOTIDE SEQUENCE [LARGE SCALE GENOMIC DNA]</scope>
    <source>
        <strain evidence="1 2">888-76</strain>
    </source>
</reference>